<gene>
    <name evidence="2" type="ORF">AMD02_00700</name>
</gene>
<comment type="caution">
    <text evidence="2">The sequence shown here is derived from an EMBL/GenBank/DDBJ whole genome shotgun (WGS) entry which is preliminary data.</text>
</comment>
<dbReference type="GeneID" id="87599403"/>
<sequence>MQKLMAWIGVGLFGLSLLAFVLPTHSYSREATIQAALFWAGALVFYYLIWALVYRIKGGRVVANVLLTLAGAGAMVGAIITAFTPHY</sequence>
<feature type="transmembrane region" description="Helical" evidence="1">
    <location>
        <begin position="61"/>
        <end position="83"/>
    </location>
</feature>
<reference evidence="2" key="1">
    <citation type="submission" date="2015-08" db="EMBL/GenBank/DDBJ databases">
        <title>Complete DNA Sequence of Pseudomonas syringae pv. actinidiae, the Causal Agent of Kiwifruit Canker Disease.</title>
        <authorList>
            <person name="Rikkerink E.H.A."/>
            <person name="Fineran P.C."/>
        </authorList>
    </citation>
    <scope>NUCLEOTIDE SEQUENCE</scope>
    <source>
        <strain evidence="2">DSM 13666</strain>
    </source>
</reference>
<name>A0A0M0KG34_ALKHA</name>
<dbReference type="EMBL" id="LILD01000001">
    <property type="protein sequence ID" value="KOO37522.1"/>
    <property type="molecule type" value="Genomic_DNA"/>
</dbReference>
<dbReference type="PATRIC" id="fig|136160.3.peg.324"/>
<keyword evidence="1" id="KW-0472">Membrane</keyword>
<proteinExistence type="predicted"/>
<evidence type="ECO:0000256" key="1">
    <source>
        <dbReference type="SAM" id="Phobius"/>
    </source>
</evidence>
<accession>A0A0M0KG34</accession>
<dbReference type="AlphaFoldDB" id="A0A0M0KG34"/>
<organism evidence="2">
    <name type="scientific">Halalkalibacterium halodurans</name>
    <name type="common">Bacillus halodurans</name>
    <dbReference type="NCBI Taxonomy" id="86665"/>
    <lineage>
        <taxon>Bacteria</taxon>
        <taxon>Bacillati</taxon>
        <taxon>Bacillota</taxon>
        <taxon>Bacilli</taxon>
        <taxon>Bacillales</taxon>
        <taxon>Bacillaceae</taxon>
        <taxon>Halalkalibacterium (ex Joshi et al. 2022)</taxon>
    </lineage>
</organism>
<dbReference type="RefSeq" id="WP_010899982.1">
    <property type="nucleotide sequence ID" value="NZ_CP040441.1"/>
</dbReference>
<keyword evidence="1" id="KW-0812">Transmembrane</keyword>
<evidence type="ECO:0000313" key="2">
    <source>
        <dbReference type="EMBL" id="KOO37522.1"/>
    </source>
</evidence>
<protein>
    <submittedName>
        <fullName evidence="2">Uncharacterized protein</fullName>
    </submittedName>
</protein>
<accession>A0A4Y7WH66</accession>
<keyword evidence="1" id="KW-1133">Transmembrane helix</keyword>
<feature type="transmembrane region" description="Helical" evidence="1">
    <location>
        <begin position="36"/>
        <end position="54"/>
    </location>
</feature>